<gene>
    <name evidence="2" type="ORF">NAS2_0652</name>
</gene>
<dbReference type="AlphaFoldDB" id="A0A4P2VD18"/>
<evidence type="ECO:0000313" key="2">
    <source>
        <dbReference type="EMBL" id="BBE42041.1"/>
    </source>
</evidence>
<dbReference type="KEGG" id="ccai:NAS2_0652"/>
<dbReference type="EMBL" id="AP018732">
    <property type="protein sequence ID" value="BBE42041.1"/>
    <property type="molecule type" value="Genomic_DNA"/>
</dbReference>
<evidence type="ECO:0000256" key="1">
    <source>
        <dbReference type="SAM" id="Phobius"/>
    </source>
</evidence>
<keyword evidence="1" id="KW-1133">Transmembrane helix</keyword>
<sequence>MCRGPGIPQVDAFLWALSNDGYFLTFAVLGAFVRHGYSVAQFKRARTALVRNGYMIRSGQGVYAVNPDLRRLDPAGRIRIEPPGRPGEPHIDFLLIVLSGDATPRDAFVHLWAAARDPGAIYRRTRREMLSCGYIEDRYGNWYYYPGPRTRAILDGLDGLAGGARPHGDRAARSVF</sequence>
<accession>A0A4P2VD18</accession>
<keyword evidence="1" id="KW-0472">Membrane</keyword>
<reference evidence="2 3" key="1">
    <citation type="journal article" date="2019" name="ISME J.">
        <title>Isolation and characterization of a thermophilic sulfur- and iron-reducing thaumarchaeote from a terrestrial acidic hot spring.</title>
        <authorList>
            <person name="Kato S."/>
            <person name="Itoh T."/>
            <person name="Yuki M."/>
            <person name="Nagamori M."/>
            <person name="Ohnishi M."/>
            <person name="Uematsu K."/>
            <person name="Suzuki K."/>
            <person name="Takashina T."/>
            <person name="Ohkuma M."/>
        </authorList>
    </citation>
    <scope>NUCLEOTIDE SEQUENCE [LARGE SCALE GENOMIC DNA]</scope>
    <source>
        <strain evidence="2 3">NAS-02</strain>
    </source>
</reference>
<keyword evidence="1" id="KW-0812">Transmembrane</keyword>
<feature type="transmembrane region" description="Helical" evidence="1">
    <location>
        <begin position="12"/>
        <end position="33"/>
    </location>
</feature>
<name>A0A4P2VD18_9ARCH</name>
<keyword evidence="3" id="KW-1185">Reference proteome</keyword>
<protein>
    <submittedName>
        <fullName evidence="2">Uncharacterized protein</fullName>
    </submittedName>
</protein>
<dbReference type="Proteomes" id="UP000509448">
    <property type="component" value="Chromosome"/>
</dbReference>
<organism evidence="2 3">
    <name type="scientific">Conexivisphaera calida</name>
    <dbReference type="NCBI Taxonomy" id="1874277"/>
    <lineage>
        <taxon>Archaea</taxon>
        <taxon>Nitrososphaerota</taxon>
        <taxon>Conexivisphaeria</taxon>
        <taxon>Conexivisphaerales</taxon>
        <taxon>Conexivisphaeraceae</taxon>
        <taxon>Conexivisphaera</taxon>
    </lineage>
</organism>
<evidence type="ECO:0000313" key="3">
    <source>
        <dbReference type="Proteomes" id="UP000509448"/>
    </source>
</evidence>
<proteinExistence type="predicted"/>